<evidence type="ECO:0000313" key="4">
    <source>
        <dbReference type="EMBL" id="ORX59113.1"/>
    </source>
</evidence>
<keyword evidence="1" id="KW-0812">Transmembrane</keyword>
<reference evidence="4 5" key="2">
    <citation type="submission" date="2016-08" db="EMBL/GenBank/DDBJ databases">
        <title>Pervasive Adenine N6-methylation of Active Genes in Fungi.</title>
        <authorList>
            <consortium name="DOE Joint Genome Institute"/>
            <person name="Mondo S.J."/>
            <person name="Dannebaum R.O."/>
            <person name="Kuo R.C."/>
            <person name="Labutti K."/>
            <person name="Haridas S."/>
            <person name="Kuo A."/>
            <person name="Salamov A."/>
            <person name="Ahrendt S.R."/>
            <person name="Lipzen A."/>
            <person name="Sullivan W."/>
            <person name="Andreopoulos W.B."/>
            <person name="Clum A."/>
            <person name="Lindquist E."/>
            <person name="Daum C."/>
            <person name="Ramamoorthy G.K."/>
            <person name="Gryganskyi A."/>
            <person name="Culley D."/>
            <person name="Magnuson J.K."/>
            <person name="James T.Y."/>
            <person name="O'Malley M.A."/>
            <person name="Stajich J.E."/>
            <person name="Spatafora J.W."/>
            <person name="Visel A."/>
            <person name="Grigoriev I.V."/>
        </authorList>
    </citation>
    <scope>NUCLEOTIDE SEQUENCE [LARGE SCALE GENOMIC DNA]</scope>
    <source>
        <strain evidence="5">finn</strain>
    </source>
</reference>
<dbReference type="PANTHER" id="PTHR43798">
    <property type="entry name" value="MONOACYLGLYCEROL LIPASE"/>
    <property type="match status" value="1"/>
</dbReference>
<accession>A0A1Y1VLF4</accession>
<dbReference type="InterPro" id="IPR050266">
    <property type="entry name" value="AB_hydrolase_sf"/>
</dbReference>
<dbReference type="EMBL" id="MCFH01000003">
    <property type="protein sequence ID" value="ORX59113.1"/>
    <property type="molecule type" value="Genomic_DNA"/>
</dbReference>
<evidence type="ECO:0000259" key="3">
    <source>
        <dbReference type="Pfam" id="PF00561"/>
    </source>
</evidence>
<dbReference type="SUPFAM" id="SSF53474">
    <property type="entry name" value="alpha/beta-Hydrolases"/>
    <property type="match status" value="1"/>
</dbReference>
<feature type="signal peptide" evidence="2">
    <location>
        <begin position="1"/>
        <end position="19"/>
    </location>
</feature>
<name>A0A1Y1VLF4_9FUNG</name>
<keyword evidence="4" id="KW-0378">Hydrolase</keyword>
<comment type="caution">
    <text evidence="4">The sequence shown here is derived from an EMBL/GenBank/DDBJ whole genome shotgun (WGS) entry which is preliminary data.</text>
</comment>
<sequence length="287" mass="32269">MLIFSIFGYIIALLAGVSALDYGVKVDVNGLKMNVGIFGEGNETNIVFLTGLGIISPVITYKLLAESLADKYRIIIIEPFGYGLSDLTKDERNVKNIISEYHTCVQKLGVKKYYLMAHSFGGIYSLAYSNEYSEEVLGYIGLDTTPRDFTANISLIDDIKEKLERGIGMIANKLGLMVLLPKSYKQQKDMEALEIILNYRFCNNNVVYEYFGSEKKVNSVSDLSFPDSIPTVLFLGSIRDNFEDFLSLHQEMKNANPGSETVVLNGNHCLFFEHKKTISDKIKSWIK</sequence>
<gene>
    <name evidence="4" type="ORF">BCR36DRAFT_394659</name>
</gene>
<dbReference type="GO" id="GO:0016787">
    <property type="term" value="F:hydrolase activity"/>
    <property type="evidence" value="ECO:0007669"/>
    <property type="project" value="UniProtKB-KW"/>
</dbReference>
<keyword evidence="1" id="KW-0472">Membrane</keyword>
<dbReference type="Gene3D" id="3.40.50.1820">
    <property type="entry name" value="alpha/beta hydrolase"/>
    <property type="match status" value="1"/>
</dbReference>
<feature type="domain" description="AB hydrolase-1" evidence="3">
    <location>
        <begin position="46"/>
        <end position="172"/>
    </location>
</feature>
<keyword evidence="1" id="KW-1133">Transmembrane helix</keyword>
<proteinExistence type="predicted"/>
<dbReference type="InterPro" id="IPR000073">
    <property type="entry name" value="AB_hydrolase_1"/>
</dbReference>
<evidence type="ECO:0000313" key="5">
    <source>
        <dbReference type="Proteomes" id="UP000193719"/>
    </source>
</evidence>
<keyword evidence="2" id="KW-0732">Signal</keyword>
<protein>
    <submittedName>
        <fullName evidence="4">Alpha/beta-hydrolase</fullName>
    </submittedName>
</protein>
<dbReference type="InterPro" id="IPR029058">
    <property type="entry name" value="AB_hydrolase_fold"/>
</dbReference>
<dbReference type="Pfam" id="PF00561">
    <property type="entry name" value="Abhydrolase_1"/>
    <property type="match status" value="1"/>
</dbReference>
<feature type="transmembrane region" description="Helical" evidence="1">
    <location>
        <begin position="46"/>
        <end position="64"/>
    </location>
</feature>
<organism evidence="4 5">
    <name type="scientific">Piromyces finnis</name>
    <dbReference type="NCBI Taxonomy" id="1754191"/>
    <lineage>
        <taxon>Eukaryota</taxon>
        <taxon>Fungi</taxon>
        <taxon>Fungi incertae sedis</taxon>
        <taxon>Chytridiomycota</taxon>
        <taxon>Chytridiomycota incertae sedis</taxon>
        <taxon>Neocallimastigomycetes</taxon>
        <taxon>Neocallimastigales</taxon>
        <taxon>Neocallimastigaceae</taxon>
        <taxon>Piromyces</taxon>
    </lineage>
</organism>
<keyword evidence="5" id="KW-1185">Reference proteome</keyword>
<evidence type="ECO:0000256" key="1">
    <source>
        <dbReference type="SAM" id="Phobius"/>
    </source>
</evidence>
<dbReference type="AlphaFoldDB" id="A0A1Y1VLF4"/>
<dbReference type="Proteomes" id="UP000193719">
    <property type="component" value="Unassembled WGS sequence"/>
</dbReference>
<feature type="chain" id="PRO_5012914685" evidence="2">
    <location>
        <begin position="20"/>
        <end position="287"/>
    </location>
</feature>
<evidence type="ECO:0000256" key="2">
    <source>
        <dbReference type="SAM" id="SignalP"/>
    </source>
</evidence>
<dbReference type="OrthoDB" id="2139013at2759"/>
<reference evidence="4 5" key="1">
    <citation type="submission" date="2016-08" db="EMBL/GenBank/DDBJ databases">
        <title>Genomes of anaerobic fungi encode conserved fungal cellulosomes for biomass hydrolysis.</title>
        <authorList>
            <consortium name="DOE Joint Genome Institute"/>
            <person name="Haitjema C.H."/>
            <person name="Gilmore S.P."/>
            <person name="Henske J.K."/>
            <person name="Solomon K.V."/>
            <person name="De Groot R."/>
            <person name="Kuo A."/>
            <person name="Mondo S.J."/>
            <person name="Salamov A.A."/>
            <person name="Labutti K."/>
            <person name="Zhao Z."/>
            <person name="Chiniquy J."/>
            <person name="Barry K."/>
            <person name="Brewer H.M."/>
            <person name="Purvine S.O."/>
            <person name="Wright A.T."/>
            <person name="Boxma B."/>
            <person name="Van Alen T."/>
            <person name="Hackstein J.H."/>
            <person name="Baker S.E."/>
            <person name="Grigoriev I.V."/>
            <person name="O'Malley M.A."/>
        </authorList>
    </citation>
    <scope>NUCLEOTIDE SEQUENCE [LARGE SCALE GENOMIC DNA]</scope>
    <source>
        <strain evidence="5">finn</strain>
    </source>
</reference>